<organism evidence="1 2">
    <name type="scientific">Pristionchus entomophagus</name>
    <dbReference type="NCBI Taxonomy" id="358040"/>
    <lineage>
        <taxon>Eukaryota</taxon>
        <taxon>Metazoa</taxon>
        <taxon>Ecdysozoa</taxon>
        <taxon>Nematoda</taxon>
        <taxon>Chromadorea</taxon>
        <taxon>Rhabditida</taxon>
        <taxon>Rhabditina</taxon>
        <taxon>Diplogasteromorpha</taxon>
        <taxon>Diplogasteroidea</taxon>
        <taxon>Neodiplogasteridae</taxon>
        <taxon>Pristionchus</taxon>
    </lineage>
</organism>
<proteinExistence type="predicted"/>
<evidence type="ECO:0000313" key="1">
    <source>
        <dbReference type="EMBL" id="GMT06707.1"/>
    </source>
</evidence>
<gene>
    <name evidence="1" type="ORF">PENTCL1PPCAC_28881</name>
</gene>
<evidence type="ECO:0008006" key="3">
    <source>
        <dbReference type="Google" id="ProtNLM"/>
    </source>
</evidence>
<evidence type="ECO:0000313" key="2">
    <source>
        <dbReference type="Proteomes" id="UP001432027"/>
    </source>
</evidence>
<dbReference type="EMBL" id="BTSX01000006">
    <property type="protein sequence ID" value="GMT06707.1"/>
    <property type="molecule type" value="Genomic_DNA"/>
</dbReference>
<accession>A0AAV5UJA6</accession>
<reference evidence="1" key="1">
    <citation type="submission" date="2023-10" db="EMBL/GenBank/DDBJ databases">
        <title>Genome assembly of Pristionchus species.</title>
        <authorList>
            <person name="Yoshida K."/>
            <person name="Sommer R.J."/>
        </authorList>
    </citation>
    <scope>NUCLEOTIDE SEQUENCE</scope>
    <source>
        <strain evidence="1">RS0144</strain>
    </source>
</reference>
<name>A0AAV5UJA6_9BILA</name>
<dbReference type="AlphaFoldDB" id="A0AAV5UJA6"/>
<feature type="non-terminal residue" evidence="1">
    <location>
        <position position="89"/>
    </location>
</feature>
<sequence length="89" mass="9413">SGANCTVMAASRSSFLPQRVDFIHKDAPPVVNAVRMNKGVAYSYANGRSTNNNIEKGGDVVQLPFLYQAPSVRQGASTVVALSQLKGTS</sequence>
<dbReference type="Proteomes" id="UP001432027">
    <property type="component" value="Unassembled WGS sequence"/>
</dbReference>
<feature type="non-terminal residue" evidence="1">
    <location>
        <position position="1"/>
    </location>
</feature>
<protein>
    <recommendedName>
        <fullName evidence="3">MSP domain-containing protein</fullName>
    </recommendedName>
</protein>
<keyword evidence="2" id="KW-1185">Reference proteome</keyword>
<comment type="caution">
    <text evidence="1">The sequence shown here is derived from an EMBL/GenBank/DDBJ whole genome shotgun (WGS) entry which is preliminary data.</text>
</comment>